<keyword evidence="6 9" id="KW-0812">Transmembrane</keyword>
<evidence type="ECO:0000256" key="4">
    <source>
        <dbReference type="ARBA" id="ARBA00022475"/>
    </source>
</evidence>
<dbReference type="GO" id="GO:0022857">
    <property type="term" value="F:transmembrane transporter activity"/>
    <property type="evidence" value="ECO:0007669"/>
    <property type="project" value="InterPro"/>
</dbReference>
<organism evidence="11">
    <name type="scientific">Variovorax paradoxus</name>
    <dbReference type="NCBI Taxonomy" id="34073"/>
    <lineage>
        <taxon>Bacteria</taxon>
        <taxon>Pseudomonadati</taxon>
        <taxon>Pseudomonadota</taxon>
        <taxon>Betaproteobacteria</taxon>
        <taxon>Burkholderiales</taxon>
        <taxon>Comamonadaceae</taxon>
        <taxon>Variovorax</taxon>
    </lineage>
</organism>
<feature type="transmembrane region" description="Helical" evidence="9">
    <location>
        <begin position="239"/>
        <end position="258"/>
    </location>
</feature>
<dbReference type="SUPFAM" id="SSF103473">
    <property type="entry name" value="MFS general substrate transporter"/>
    <property type="match status" value="1"/>
</dbReference>
<dbReference type="Gene3D" id="1.20.1250.20">
    <property type="entry name" value="MFS general substrate transporter like domains"/>
    <property type="match status" value="1"/>
</dbReference>
<dbReference type="EMBL" id="LR743507">
    <property type="protein sequence ID" value="CAA2106876.1"/>
    <property type="molecule type" value="Genomic_DNA"/>
</dbReference>
<feature type="transmembrane region" description="Helical" evidence="9">
    <location>
        <begin position="278"/>
        <end position="302"/>
    </location>
</feature>
<sequence>MATAAPAYVAHPPLEGAARVWGTVALSAATFMNVLDSSIANVSLPAISGDLGVSTTQGTWVITSFAVANAIAVPLTGFMTQRFGQVRLFMASVILFMVSSLLCGLAPNMTTLILFRALQGFVAGPMIPLSQTLLLSSYPKAKAGLAMAMWSMTTLVAPVMGPLLGGWITDNISWPWIFYINIPVGIVAASITWALYHKRESVTHKVPIDAIGLALLVLWVGSLQLMLDKGKELDWFHSAEIVIMAVVAVVGFAFFLVWELTDKHPVVDLSLFKRRNFWSGAVATAVAYGLFFGNVVLLPLWLQQWMGYTATQAGMIMAPVGLLAIFFSPVVGLTVSKIDPRRYATFSFLVFALVLWMRSNFNTQADFVTIIIPTVIQGIAMAFFFIPLVTITLSGLTPDRIPAASGLSNFLRITAGAMGTSLTTTLWDNRATLHHSQLSESISHGNNAATSAMSGLASSGFSTDQVMGQINRLVDQQAYMLATNDIFYASAILFLLLIPLVWLARPQKGGAGGDAAAGAH</sequence>
<dbReference type="GO" id="GO:1990961">
    <property type="term" value="P:xenobiotic detoxification by transmembrane export across the plasma membrane"/>
    <property type="evidence" value="ECO:0007669"/>
    <property type="project" value="UniProtKB-ARBA"/>
</dbReference>
<dbReference type="Pfam" id="PF07690">
    <property type="entry name" value="MFS_1"/>
    <property type="match status" value="1"/>
</dbReference>
<dbReference type="Gene3D" id="1.20.1720.10">
    <property type="entry name" value="Multidrug resistance protein D"/>
    <property type="match status" value="1"/>
</dbReference>
<evidence type="ECO:0000256" key="2">
    <source>
        <dbReference type="ARBA" id="ARBA00008537"/>
    </source>
</evidence>
<accession>A0A679JDS6</accession>
<evidence type="ECO:0000256" key="3">
    <source>
        <dbReference type="ARBA" id="ARBA00022448"/>
    </source>
</evidence>
<comment type="similarity">
    <text evidence="2">Belongs to the major facilitator superfamily. EmrB family.</text>
</comment>
<dbReference type="GO" id="GO:0005886">
    <property type="term" value="C:plasma membrane"/>
    <property type="evidence" value="ECO:0007669"/>
    <property type="project" value="UniProtKB-SubCell"/>
</dbReference>
<evidence type="ECO:0000256" key="9">
    <source>
        <dbReference type="SAM" id="Phobius"/>
    </source>
</evidence>
<feature type="transmembrane region" description="Helical" evidence="9">
    <location>
        <begin position="314"/>
        <end position="336"/>
    </location>
</feature>
<dbReference type="GO" id="GO:0015721">
    <property type="term" value="P:bile acid and bile salt transport"/>
    <property type="evidence" value="ECO:0007669"/>
    <property type="project" value="UniProtKB-ARBA"/>
</dbReference>
<dbReference type="PANTHER" id="PTHR42718">
    <property type="entry name" value="MAJOR FACILITATOR SUPERFAMILY MULTIDRUG TRANSPORTER MFSC"/>
    <property type="match status" value="1"/>
</dbReference>
<keyword evidence="7 9" id="KW-1133">Transmembrane helix</keyword>
<evidence type="ECO:0000259" key="10">
    <source>
        <dbReference type="PROSITE" id="PS50850"/>
    </source>
</evidence>
<evidence type="ECO:0000256" key="6">
    <source>
        <dbReference type="ARBA" id="ARBA00022692"/>
    </source>
</evidence>
<evidence type="ECO:0000256" key="8">
    <source>
        <dbReference type="ARBA" id="ARBA00023136"/>
    </source>
</evidence>
<dbReference type="InterPro" id="IPR004638">
    <property type="entry name" value="EmrB-like"/>
</dbReference>
<feature type="transmembrane region" description="Helical" evidence="9">
    <location>
        <begin position="174"/>
        <end position="196"/>
    </location>
</feature>
<evidence type="ECO:0000313" key="11">
    <source>
        <dbReference type="EMBL" id="CAA2106876.1"/>
    </source>
</evidence>
<feature type="transmembrane region" description="Helical" evidence="9">
    <location>
        <begin position="486"/>
        <end position="504"/>
    </location>
</feature>
<evidence type="ECO:0000256" key="5">
    <source>
        <dbReference type="ARBA" id="ARBA00022519"/>
    </source>
</evidence>
<feature type="transmembrane region" description="Helical" evidence="9">
    <location>
        <begin position="343"/>
        <end position="361"/>
    </location>
</feature>
<keyword evidence="4" id="KW-1003">Cell membrane</keyword>
<dbReference type="AlphaFoldDB" id="A0A679JDS6"/>
<name>A0A679JDS6_VARPD</name>
<feature type="transmembrane region" description="Helical" evidence="9">
    <location>
        <begin position="367"/>
        <end position="391"/>
    </location>
</feature>
<dbReference type="PANTHER" id="PTHR42718:SF9">
    <property type="entry name" value="MAJOR FACILITATOR SUPERFAMILY MULTIDRUG TRANSPORTER MFSC"/>
    <property type="match status" value="1"/>
</dbReference>
<evidence type="ECO:0000256" key="7">
    <source>
        <dbReference type="ARBA" id="ARBA00022989"/>
    </source>
</evidence>
<evidence type="ECO:0000256" key="1">
    <source>
        <dbReference type="ARBA" id="ARBA00004429"/>
    </source>
</evidence>
<keyword evidence="8 9" id="KW-0472">Membrane</keyword>
<feature type="transmembrane region" description="Helical" evidence="9">
    <location>
        <begin position="208"/>
        <end position="227"/>
    </location>
</feature>
<dbReference type="CDD" id="cd17503">
    <property type="entry name" value="MFS_LmrB_MDR_like"/>
    <property type="match status" value="1"/>
</dbReference>
<gene>
    <name evidence="11" type="primary">emrB_2</name>
    <name evidence="11" type="ORF">VVAX_03956</name>
</gene>
<dbReference type="FunFam" id="1.20.1720.10:FF:000002">
    <property type="entry name" value="Multidrug resistance protein B"/>
    <property type="match status" value="1"/>
</dbReference>
<proteinExistence type="inferred from homology"/>
<reference evidence="11" key="1">
    <citation type="submission" date="2019-12" db="EMBL/GenBank/DDBJ databases">
        <authorList>
            <person name="Cremers G."/>
        </authorList>
    </citation>
    <scope>NUCLEOTIDE SEQUENCE</scope>
    <source>
        <strain evidence="11">Vvax</strain>
    </source>
</reference>
<dbReference type="RefSeq" id="WP_339091516.1">
    <property type="nucleotide sequence ID" value="NZ_LR743507.1"/>
</dbReference>
<dbReference type="InterPro" id="IPR020846">
    <property type="entry name" value="MFS_dom"/>
</dbReference>
<keyword evidence="3" id="KW-0813">Transport</keyword>
<dbReference type="InterPro" id="IPR036259">
    <property type="entry name" value="MFS_trans_sf"/>
</dbReference>
<feature type="domain" description="Major facilitator superfamily (MFS) profile" evidence="10">
    <location>
        <begin position="22"/>
        <end position="509"/>
    </location>
</feature>
<dbReference type="InterPro" id="IPR011701">
    <property type="entry name" value="MFS"/>
</dbReference>
<comment type="subcellular location">
    <subcellularLocation>
        <location evidence="1">Cell inner membrane</location>
        <topology evidence="1">Multi-pass membrane protein</topology>
    </subcellularLocation>
</comment>
<feature type="transmembrane region" description="Helical" evidence="9">
    <location>
        <begin position="88"/>
        <end position="107"/>
    </location>
</feature>
<dbReference type="NCBIfam" id="TIGR00711">
    <property type="entry name" value="efflux_EmrB"/>
    <property type="match status" value="1"/>
</dbReference>
<feature type="transmembrane region" description="Helical" evidence="9">
    <location>
        <begin position="147"/>
        <end position="168"/>
    </location>
</feature>
<protein>
    <submittedName>
        <fullName evidence="11">Multidrug export protein EmrB</fullName>
    </submittedName>
</protein>
<keyword evidence="5" id="KW-0997">Cell inner membrane</keyword>
<dbReference type="PROSITE" id="PS50850">
    <property type="entry name" value="MFS"/>
    <property type="match status" value="1"/>
</dbReference>
<feature type="transmembrane region" description="Helical" evidence="9">
    <location>
        <begin position="58"/>
        <end position="76"/>
    </location>
</feature>